<feature type="compositionally biased region" description="Low complexity" evidence="8">
    <location>
        <begin position="143"/>
        <end position="156"/>
    </location>
</feature>
<dbReference type="InterPro" id="IPR001356">
    <property type="entry name" value="HD"/>
</dbReference>
<dbReference type="PROSITE" id="PS50071">
    <property type="entry name" value="HOMEOBOX_2"/>
    <property type="match status" value="1"/>
</dbReference>
<feature type="compositionally biased region" description="Low complexity" evidence="8">
    <location>
        <begin position="344"/>
        <end position="367"/>
    </location>
</feature>
<evidence type="ECO:0000256" key="4">
    <source>
        <dbReference type="ARBA" id="ARBA00023155"/>
    </source>
</evidence>
<evidence type="ECO:0000256" key="7">
    <source>
        <dbReference type="RuleBase" id="RU000682"/>
    </source>
</evidence>
<feature type="domain" description="Homeobox" evidence="9">
    <location>
        <begin position="491"/>
        <end position="551"/>
    </location>
</feature>
<dbReference type="InterPro" id="IPR046327">
    <property type="entry name" value="HXA1/B1/D1"/>
</dbReference>
<keyword evidence="5 6" id="KW-0539">Nucleus</keyword>
<feature type="compositionally biased region" description="Polar residues" evidence="8">
    <location>
        <begin position="374"/>
        <end position="383"/>
    </location>
</feature>
<dbReference type="InterPro" id="IPR009057">
    <property type="entry name" value="Homeodomain-like_sf"/>
</dbReference>
<evidence type="ECO:0000313" key="11">
    <source>
        <dbReference type="RefSeq" id="XP_049303803.1"/>
    </source>
</evidence>
<dbReference type="RefSeq" id="XP_049303803.1">
    <property type="nucleotide sequence ID" value="XM_049447846.1"/>
</dbReference>
<accession>A0ABM3J3K5</accession>
<dbReference type="GeneID" id="105222630"/>
<feature type="compositionally biased region" description="Low complexity" evidence="8">
    <location>
        <begin position="391"/>
        <end position="403"/>
    </location>
</feature>
<evidence type="ECO:0000256" key="8">
    <source>
        <dbReference type="SAM" id="MobiDB-lite"/>
    </source>
</evidence>
<feature type="compositionally biased region" description="Low complexity" evidence="8">
    <location>
        <begin position="292"/>
        <end position="304"/>
    </location>
</feature>
<keyword evidence="2" id="KW-0217">Developmental protein</keyword>
<gene>
    <name evidence="11" type="primary">LOC105222630</name>
</gene>
<proteinExistence type="predicted"/>
<dbReference type="CDD" id="cd00086">
    <property type="entry name" value="homeodomain"/>
    <property type="match status" value="1"/>
</dbReference>
<keyword evidence="4 6" id="KW-0371">Homeobox</keyword>
<keyword evidence="10" id="KW-1185">Reference proteome</keyword>
<dbReference type="Proteomes" id="UP001652620">
    <property type="component" value="Chromosome 2"/>
</dbReference>
<feature type="compositionally biased region" description="Polar residues" evidence="8">
    <location>
        <begin position="610"/>
        <end position="624"/>
    </location>
</feature>
<feature type="DNA-binding region" description="Homeobox" evidence="6">
    <location>
        <begin position="493"/>
        <end position="552"/>
    </location>
</feature>
<organism evidence="10 11">
    <name type="scientific">Bactrocera dorsalis</name>
    <name type="common">Oriental fruit fly</name>
    <name type="synonym">Dacus dorsalis</name>
    <dbReference type="NCBI Taxonomy" id="27457"/>
    <lineage>
        <taxon>Eukaryota</taxon>
        <taxon>Metazoa</taxon>
        <taxon>Ecdysozoa</taxon>
        <taxon>Arthropoda</taxon>
        <taxon>Hexapoda</taxon>
        <taxon>Insecta</taxon>
        <taxon>Pterygota</taxon>
        <taxon>Neoptera</taxon>
        <taxon>Endopterygota</taxon>
        <taxon>Diptera</taxon>
        <taxon>Brachycera</taxon>
        <taxon>Muscomorpha</taxon>
        <taxon>Tephritoidea</taxon>
        <taxon>Tephritidae</taxon>
        <taxon>Bactrocera</taxon>
        <taxon>Bactrocera</taxon>
    </lineage>
</organism>
<dbReference type="PROSITE" id="PS00027">
    <property type="entry name" value="HOMEOBOX_1"/>
    <property type="match status" value="1"/>
</dbReference>
<feature type="region of interest" description="Disordered" evidence="8">
    <location>
        <begin position="143"/>
        <end position="171"/>
    </location>
</feature>
<keyword evidence="3 6" id="KW-0238">DNA-binding</keyword>
<evidence type="ECO:0000256" key="2">
    <source>
        <dbReference type="ARBA" id="ARBA00022473"/>
    </source>
</evidence>
<feature type="region of interest" description="Disordered" evidence="8">
    <location>
        <begin position="54"/>
        <end position="127"/>
    </location>
</feature>
<feature type="compositionally biased region" description="Low complexity" evidence="8">
    <location>
        <begin position="77"/>
        <end position="88"/>
    </location>
</feature>
<feature type="compositionally biased region" description="Polar residues" evidence="8">
    <location>
        <begin position="404"/>
        <end position="413"/>
    </location>
</feature>
<evidence type="ECO:0000259" key="9">
    <source>
        <dbReference type="PROSITE" id="PS50071"/>
    </source>
</evidence>
<reference evidence="10" key="1">
    <citation type="submission" date="2025-05" db="UniProtKB">
        <authorList>
            <consortium name="RefSeq"/>
        </authorList>
    </citation>
    <scope>NUCLEOTIDE SEQUENCE [LARGE SCALE GENOMIC DNA]</scope>
</reference>
<evidence type="ECO:0000313" key="10">
    <source>
        <dbReference type="Proteomes" id="UP001652620"/>
    </source>
</evidence>
<name>A0ABM3J3K5_BACDO</name>
<feature type="region of interest" description="Disordered" evidence="8">
    <location>
        <begin position="1"/>
        <end position="21"/>
    </location>
</feature>
<reference evidence="11" key="2">
    <citation type="submission" date="2025-08" db="UniProtKB">
        <authorList>
            <consortium name="RefSeq"/>
        </authorList>
    </citation>
    <scope>IDENTIFICATION</scope>
    <source>
        <tissue evidence="11">Adult</tissue>
    </source>
</reference>
<feature type="compositionally biased region" description="Low complexity" evidence="8">
    <location>
        <begin position="643"/>
        <end position="659"/>
    </location>
</feature>
<evidence type="ECO:0000256" key="6">
    <source>
        <dbReference type="PROSITE-ProRule" id="PRU00108"/>
    </source>
</evidence>
<dbReference type="Pfam" id="PF00046">
    <property type="entry name" value="Homeodomain"/>
    <property type="match status" value="1"/>
</dbReference>
<evidence type="ECO:0000256" key="3">
    <source>
        <dbReference type="ARBA" id="ARBA00023125"/>
    </source>
</evidence>
<evidence type="ECO:0000256" key="5">
    <source>
        <dbReference type="ARBA" id="ARBA00023242"/>
    </source>
</evidence>
<feature type="region of interest" description="Disordered" evidence="8">
    <location>
        <begin position="292"/>
        <end position="312"/>
    </location>
</feature>
<dbReference type="Gene3D" id="1.10.10.60">
    <property type="entry name" value="Homeodomain-like"/>
    <property type="match status" value="1"/>
</dbReference>
<evidence type="ECO:0000256" key="1">
    <source>
        <dbReference type="ARBA" id="ARBA00004123"/>
    </source>
</evidence>
<feature type="region of interest" description="Disordered" evidence="8">
    <location>
        <begin position="578"/>
        <end position="679"/>
    </location>
</feature>
<dbReference type="SMART" id="SM00389">
    <property type="entry name" value="HOX"/>
    <property type="match status" value="1"/>
</dbReference>
<feature type="compositionally biased region" description="Basic residues" evidence="8">
    <location>
        <begin position="54"/>
        <end position="64"/>
    </location>
</feature>
<dbReference type="PANTHER" id="PTHR45946:SF4">
    <property type="entry name" value="HOMEOBOX PROTEIN ROUGH-RELATED"/>
    <property type="match status" value="1"/>
</dbReference>
<dbReference type="InterPro" id="IPR020479">
    <property type="entry name" value="HD_metazoa"/>
</dbReference>
<dbReference type="InterPro" id="IPR017970">
    <property type="entry name" value="Homeobox_CS"/>
</dbReference>
<dbReference type="PANTHER" id="PTHR45946">
    <property type="entry name" value="HOMEOBOX PROTEIN ROUGH-RELATED"/>
    <property type="match status" value="1"/>
</dbReference>
<feature type="compositionally biased region" description="Low complexity" evidence="8">
    <location>
        <begin position="578"/>
        <end position="609"/>
    </location>
</feature>
<dbReference type="SUPFAM" id="SSF46689">
    <property type="entry name" value="Homeodomain-like"/>
    <property type="match status" value="1"/>
</dbReference>
<dbReference type="PRINTS" id="PR00024">
    <property type="entry name" value="HOMEOBOX"/>
</dbReference>
<comment type="subcellular location">
    <subcellularLocation>
        <location evidence="1 6 7">Nucleus</location>
    </subcellularLocation>
</comment>
<feature type="region of interest" description="Disordered" evidence="8">
    <location>
        <begin position="339"/>
        <end position="413"/>
    </location>
</feature>
<protein>
    <submittedName>
        <fullName evidence="11">Homeotic protein labial</fullName>
    </submittedName>
</protein>
<feature type="compositionally biased region" description="Low complexity" evidence="8">
    <location>
        <begin position="109"/>
        <end position="125"/>
    </location>
</feature>
<feature type="compositionally biased region" description="Polar residues" evidence="8">
    <location>
        <begin position="660"/>
        <end position="672"/>
    </location>
</feature>
<sequence>MMDISSMYGNHHPHHQNSYHANSAATAADMAAVVSSTGYPNAYFPAAAAATMPTHHHQAHHHQHPLGYASYVTDGSSPNYYPQQQQQLTPPPPSLQQAPAVLNQNAAVSSQLQQQQSQAQQQQQSMYPHAHLFSPSAAEYGITTSSSAGAGTASGTPLHPSSHSPTDSYYESDSVHSYYATAAVAAIPPATNSPTSASNAVHGNPTAPIDAPIISSENGLSYTNLDCLYNQNAPTHAQQQQQMQHNYASLPAVNNVGGGSGANVEEKYAAVLHSAYGGGSSLPFDEPLMQQAMSASQQQSPPQMWHHQHMGGGYTMDAGIPMESLGMHPLNMAHMQTVAPPQHPHQLQPQTQQQHLQQHQPQLQQQHGSPNGPCLSSRSQQVVSPDCTGLPSSPGSSSSQAGSHNKSPNQASNLPTYKWMQLKRNVPKPQAPKLPATIHDYQLNGHQLDICRGSLPAGQPTQTGLLLAGGNGNTSSLSICAPNMSSCSMSATNNSGRTNFTNKQLTELEKEFHFNRYLTRARRIEIANTLQLNETQVKIWFQNRRMKQKKRVKEGLIPADILTQQSVSTTTAATTNNTAAATGPANTTSNINVGNNCPNNANSNSNNNSAQMHNGPTVGGSSHSAVRLGSASIASSREAVSHNNNNNHNNNNGNQNSNNTMSNGDCNLTAHSDNSRESN</sequence>
<feature type="compositionally biased region" description="Polar residues" evidence="8">
    <location>
        <begin position="159"/>
        <end position="171"/>
    </location>
</feature>